<accession>A0AC60NYB1</accession>
<keyword evidence="2" id="KW-1185">Reference proteome</keyword>
<dbReference type="EMBL" id="JABSTQ010011373">
    <property type="protein sequence ID" value="KAG0412136.1"/>
    <property type="molecule type" value="Genomic_DNA"/>
</dbReference>
<dbReference type="Proteomes" id="UP000805193">
    <property type="component" value="Unassembled WGS sequence"/>
</dbReference>
<name>A0AC60NYB1_IXOPE</name>
<sequence length="549" mass="58205">MATTSAARARGTNGGSLNASTVPSKVRERQDPSERGTEWQNTARIDRRSTPPGSQAPVARACPAALPDISVGPQLVGNRHAINRRPPSLGPQEAIWPRHTCHSEGPHDQGSAIAFVSSASDASLVHGAPTDGSGEPWLRRSQHAAPSITPWKPPPPENLGSVGAAREPPAHSRRADATEGEKGKAQGEWPPWLAVGKTVGCLPRGSSDRHGSGVGPHGESGAATWIPGPNGANQVTVLRMAGPPKKGPGARVHRARDSPEKGPGVRTPVRRLATQRYPEARVQLHRVATTLARPRTHAHLCRDDAVVVPDAQIRGPGSAVRRPPRCRGPSGARREATTDPTSPETSPTRESSAGRENPAGGAATKGVPARRDGRPAGKSSSRTGRFASINLIPGEIVHPRPRKRHTRSGRSRQAPRLRNPPAALEAGRLASQIQPRTAAFRVAIGRPGDVRGPPIAELRRPPHALANGARHHEINAQPMRLADGTMRLADGTGDVDGTNLERNNRVDGTNHVLLPSKDPFEHTAQRQLGAGNSARLSAHEARAQHRCSD</sequence>
<gene>
    <name evidence="1" type="ORF">HPB47_010738</name>
</gene>
<reference evidence="1 2" key="1">
    <citation type="journal article" date="2020" name="Cell">
        <title>Large-Scale Comparative Analyses of Tick Genomes Elucidate Their Genetic Diversity and Vector Capacities.</title>
        <authorList>
            <consortium name="Tick Genome and Microbiome Consortium (TIGMIC)"/>
            <person name="Jia N."/>
            <person name="Wang J."/>
            <person name="Shi W."/>
            <person name="Du L."/>
            <person name="Sun Y."/>
            <person name="Zhan W."/>
            <person name="Jiang J.F."/>
            <person name="Wang Q."/>
            <person name="Zhang B."/>
            <person name="Ji P."/>
            <person name="Bell-Sakyi L."/>
            <person name="Cui X.M."/>
            <person name="Yuan T.T."/>
            <person name="Jiang B.G."/>
            <person name="Yang W.F."/>
            <person name="Lam T.T."/>
            <person name="Chang Q.C."/>
            <person name="Ding S.J."/>
            <person name="Wang X.J."/>
            <person name="Zhu J.G."/>
            <person name="Ruan X.D."/>
            <person name="Zhao L."/>
            <person name="Wei J.T."/>
            <person name="Ye R.Z."/>
            <person name="Que T.C."/>
            <person name="Du C.H."/>
            <person name="Zhou Y.H."/>
            <person name="Cheng J.X."/>
            <person name="Dai P.F."/>
            <person name="Guo W.B."/>
            <person name="Han X.H."/>
            <person name="Huang E.J."/>
            <person name="Li L.F."/>
            <person name="Wei W."/>
            <person name="Gao Y.C."/>
            <person name="Liu J.Z."/>
            <person name="Shao H.Z."/>
            <person name="Wang X."/>
            <person name="Wang C.C."/>
            <person name="Yang T.C."/>
            <person name="Huo Q.B."/>
            <person name="Li W."/>
            <person name="Chen H.Y."/>
            <person name="Chen S.E."/>
            <person name="Zhou L.G."/>
            <person name="Ni X.B."/>
            <person name="Tian J.H."/>
            <person name="Sheng Y."/>
            <person name="Liu T."/>
            <person name="Pan Y.S."/>
            <person name="Xia L.Y."/>
            <person name="Li J."/>
            <person name="Zhao F."/>
            <person name="Cao W.C."/>
        </authorList>
    </citation>
    <scope>NUCLEOTIDE SEQUENCE [LARGE SCALE GENOMIC DNA]</scope>
    <source>
        <strain evidence="1">Iper-2018</strain>
    </source>
</reference>
<protein>
    <submittedName>
        <fullName evidence="1">Uncharacterized protein</fullName>
    </submittedName>
</protein>
<evidence type="ECO:0000313" key="1">
    <source>
        <dbReference type="EMBL" id="KAG0412136.1"/>
    </source>
</evidence>
<organism evidence="1 2">
    <name type="scientific">Ixodes persulcatus</name>
    <name type="common">Taiga tick</name>
    <dbReference type="NCBI Taxonomy" id="34615"/>
    <lineage>
        <taxon>Eukaryota</taxon>
        <taxon>Metazoa</taxon>
        <taxon>Ecdysozoa</taxon>
        <taxon>Arthropoda</taxon>
        <taxon>Chelicerata</taxon>
        <taxon>Arachnida</taxon>
        <taxon>Acari</taxon>
        <taxon>Parasitiformes</taxon>
        <taxon>Ixodida</taxon>
        <taxon>Ixodoidea</taxon>
        <taxon>Ixodidae</taxon>
        <taxon>Ixodinae</taxon>
        <taxon>Ixodes</taxon>
    </lineage>
</organism>
<comment type="caution">
    <text evidence="1">The sequence shown here is derived from an EMBL/GenBank/DDBJ whole genome shotgun (WGS) entry which is preliminary data.</text>
</comment>
<evidence type="ECO:0000313" key="2">
    <source>
        <dbReference type="Proteomes" id="UP000805193"/>
    </source>
</evidence>
<proteinExistence type="predicted"/>